<feature type="region of interest" description="Disordered" evidence="2">
    <location>
        <begin position="368"/>
        <end position="410"/>
    </location>
</feature>
<dbReference type="InterPro" id="IPR036691">
    <property type="entry name" value="Endo/exonu/phosph_ase_sf"/>
</dbReference>
<dbReference type="InterPro" id="IPR025558">
    <property type="entry name" value="DUF4283"/>
</dbReference>
<evidence type="ECO:0000313" key="4">
    <source>
        <dbReference type="EMBL" id="KAF7833197.1"/>
    </source>
</evidence>
<feature type="region of interest" description="Disordered" evidence="2">
    <location>
        <begin position="501"/>
        <end position="531"/>
    </location>
</feature>
<comment type="caution">
    <text evidence="4">The sequence shown here is derived from an EMBL/GenBank/DDBJ whole genome shotgun (WGS) entry which is preliminary data.</text>
</comment>
<keyword evidence="5" id="KW-1185">Reference proteome</keyword>
<organism evidence="4 5">
    <name type="scientific">Senna tora</name>
    <dbReference type="NCBI Taxonomy" id="362788"/>
    <lineage>
        <taxon>Eukaryota</taxon>
        <taxon>Viridiplantae</taxon>
        <taxon>Streptophyta</taxon>
        <taxon>Embryophyta</taxon>
        <taxon>Tracheophyta</taxon>
        <taxon>Spermatophyta</taxon>
        <taxon>Magnoliopsida</taxon>
        <taxon>eudicotyledons</taxon>
        <taxon>Gunneridae</taxon>
        <taxon>Pentapetalae</taxon>
        <taxon>rosids</taxon>
        <taxon>fabids</taxon>
        <taxon>Fabales</taxon>
        <taxon>Fabaceae</taxon>
        <taxon>Caesalpinioideae</taxon>
        <taxon>Cassia clade</taxon>
        <taxon>Senna</taxon>
    </lineage>
</organism>
<evidence type="ECO:0000259" key="3">
    <source>
        <dbReference type="PROSITE" id="PS50158"/>
    </source>
</evidence>
<dbReference type="SUPFAM" id="SSF56219">
    <property type="entry name" value="DNase I-like"/>
    <property type="match status" value="1"/>
</dbReference>
<name>A0A834WVP4_9FABA</name>
<dbReference type="GO" id="GO:0008270">
    <property type="term" value="F:zinc ion binding"/>
    <property type="evidence" value="ECO:0007669"/>
    <property type="project" value="UniProtKB-KW"/>
</dbReference>
<keyword evidence="1" id="KW-0479">Metal-binding</keyword>
<dbReference type="Pfam" id="PF14111">
    <property type="entry name" value="DUF4283"/>
    <property type="match status" value="1"/>
</dbReference>
<sequence length="784" mass="87383">MEVLQDIQDVVMEAQDENARSQVLPHGAEQITNPNPGWPPGVPIDKGGTGKPPSFRDKLMGSKRRLAKILATLIEMELVKIEYQNGNLALPKVMIDDSIMKELSGVWDNTIIIKVLGRDVGYKYLLNRVKSLWKIKEGFEMIDVGRGYFQVTFNLEEDMQMVMEGGPWVILDHYLILTKWALDFHPETNEIEKILVWVRLPELNMVYYEENVLMAIGSAIGAPIKVDTNTIQAARGRFARVCVEVDLKKPLIGKVWIGGHWIKVEYESLHLLCTNCGTYGHPPKDCPTKRFLVDLDPIGEDLEGGDPGNNQDKRNKVTSANGNVKDQGFGEEAHGGWMVATKKNYKRPTNPQRGMNTYRSVNKFQVLSSEDNVEQPKGTGTPVEGAVTNSKADNGGLPSSKKKRTRMENDSHTVAAVLPTIDHNPELTMNLARMLRDAFKSTLNTNQQMNEGNARRVLSSPSPTNRSTPMVSPSTSGDNDQAQSQKTCVPSTFPVEPGASGAIRFHSGRLPDPGTTGKGNERRFGVSKPQKDSDLVGVKPFDICGNNDEEVQDHMIQDHSANKLAKRHIRELIRANRPSVLCILEPHVNFSKTKKFWDSMGYEAIAVSEAQGHSGGIWVLSNLSKSCFRILHNMHQAVTISVSKNSGSWVFTVVYGSPNFTTKELLWNHLASIHRGISCPWLVLGDFNDILLPNEVSGGTFYHHRAEKFAKIMDTYRALSNIDWRMAFSEASVMNMFSACSDHNPVKVLCGGPQGSKGDRPFRLEAAWTRHPLFSDVVKDAWKE</sequence>
<dbReference type="PANTHER" id="PTHR31286">
    <property type="entry name" value="GLYCINE-RICH CELL WALL STRUCTURAL PROTEIN 1.8-LIKE"/>
    <property type="match status" value="1"/>
</dbReference>
<dbReference type="PROSITE" id="PS50158">
    <property type="entry name" value="ZF_CCHC"/>
    <property type="match status" value="1"/>
</dbReference>
<accession>A0A834WVP4</accession>
<evidence type="ECO:0000256" key="1">
    <source>
        <dbReference type="PROSITE-ProRule" id="PRU00047"/>
    </source>
</evidence>
<dbReference type="OrthoDB" id="1399756at2759"/>
<dbReference type="PANTHER" id="PTHR31286:SF171">
    <property type="entry name" value="CCHC-TYPE DOMAIN-CONTAINING PROTEIN"/>
    <property type="match status" value="1"/>
</dbReference>
<evidence type="ECO:0000313" key="5">
    <source>
        <dbReference type="Proteomes" id="UP000634136"/>
    </source>
</evidence>
<feature type="region of interest" description="Disordered" evidence="2">
    <location>
        <begin position="297"/>
        <end position="330"/>
    </location>
</feature>
<dbReference type="Gene3D" id="3.60.10.10">
    <property type="entry name" value="Endonuclease/exonuclease/phosphatase"/>
    <property type="match status" value="1"/>
</dbReference>
<keyword evidence="1" id="KW-0862">Zinc</keyword>
<feature type="region of interest" description="Disordered" evidence="2">
    <location>
        <begin position="444"/>
        <end position="485"/>
    </location>
</feature>
<dbReference type="InterPro" id="IPR040256">
    <property type="entry name" value="At4g02000-like"/>
</dbReference>
<dbReference type="Pfam" id="PF03372">
    <property type="entry name" value="Exo_endo_phos"/>
    <property type="match status" value="1"/>
</dbReference>
<dbReference type="EMBL" id="JAAIUW010000005">
    <property type="protein sequence ID" value="KAF7833197.1"/>
    <property type="molecule type" value="Genomic_DNA"/>
</dbReference>
<dbReference type="GO" id="GO:0003676">
    <property type="term" value="F:nucleic acid binding"/>
    <property type="evidence" value="ECO:0007669"/>
    <property type="project" value="InterPro"/>
</dbReference>
<proteinExistence type="predicted"/>
<dbReference type="InterPro" id="IPR001878">
    <property type="entry name" value="Znf_CCHC"/>
</dbReference>
<feature type="region of interest" description="Disordered" evidence="2">
    <location>
        <begin position="28"/>
        <end position="55"/>
    </location>
</feature>
<dbReference type="GO" id="GO:0003824">
    <property type="term" value="F:catalytic activity"/>
    <property type="evidence" value="ECO:0007669"/>
    <property type="project" value="InterPro"/>
</dbReference>
<feature type="compositionally biased region" description="Polar residues" evidence="2">
    <location>
        <begin position="459"/>
        <end position="485"/>
    </location>
</feature>
<feature type="compositionally biased region" description="Basic and acidic residues" evidence="2">
    <location>
        <begin position="519"/>
        <end position="531"/>
    </location>
</feature>
<dbReference type="InterPro" id="IPR005135">
    <property type="entry name" value="Endo/exonuclease/phosphatase"/>
</dbReference>
<dbReference type="Proteomes" id="UP000634136">
    <property type="component" value="Unassembled WGS sequence"/>
</dbReference>
<reference evidence="4" key="1">
    <citation type="submission" date="2020-09" db="EMBL/GenBank/DDBJ databases">
        <title>Genome-Enabled Discovery of Anthraquinone Biosynthesis in Senna tora.</title>
        <authorList>
            <person name="Kang S.-H."/>
            <person name="Pandey R.P."/>
            <person name="Lee C.-M."/>
            <person name="Sim J.-S."/>
            <person name="Jeong J.-T."/>
            <person name="Choi B.-S."/>
            <person name="Jung M."/>
            <person name="Ginzburg D."/>
            <person name="Zhao K."/>
            <person name="Won S.Y."/>
            <person name="Oh T.-J."/>
            <person name="Yu Y."/>
            <person name="Kim N.-H."/>
            <person name="Lee O.R."/>
            <person name="Lee T.-H."/>
            <person name="Bashyal P."/>
            <person name="Kim T.-S."/>
            <person name="Lee W.-H."/>
            <person name="Kawkins C."/>
            <person name="Kim C.-K."/>
            <person name="Kim J.S."/>
            <person name="Ahn B.O."/>
            <person name="Rhee S.Y."/>
            <person name="Sohng J.K."/>
        </authorList>
    </citation>
    <scope>NUCLEOTIDE SEQUENCE</scope>
    <source>
        <tissue evidence="4">Leaf</tissue>
    </source>
</reference>
<protein>
    <submittedName>
        <fullName evidence="4">Ribonuclease H</fullName>
    </submittedName>
</protein>
<gene>
    <name evidence="4" type="ORF">G2W53_015530</name>
</gene>
<feature type="domain" description="CCHC-type" evidence="3">
    <location>
        <begin position="273"/>
        <end position="287"/>
    </location>
</feature>
<evidence type="ECO:0000256" key="2">
    <source>
        <dbReference type="SAM" id="MobiDB-lite"/>
    </source>
</evidence>
<keyword evidence="1" id="KW-0863">Zinc-finger</keyword>
<dbReference type="AlphaFoldDB" id="A0A834WVP4"/>